<feature type="non-terminal residue" evidence="2">
    <location>
        <position position="209"/>
    </location>
</feature>
<evidence type="ECO:0000313" key="2">
    <source>
        <dbReference type="EMBL" id="CAA9329121.1"/>
    </source>
</evidence>
<feature type="compositionally biased region" description="Basic and acidic residues" evidence="1">
    <location>
        <begin position="58"/>
        <end position="67"/>
    </location>
</feature>
<organism evidence="2">
    <name type="scientific">uncultured Gemmatimonadota bacterium</name>
    <dbReference type="NCBI Taxonomy" id="203437"/>
    <lineage>
        <taxon>Bacteria</taxon>
        <taxon>Pseudomonadati</taxon>
        <taxon>Gemmatimonadota</taxon>
        <taxon>environmental samples</taxon>
    </lineage>
</organism>
<dbReference type="EMBL" id="CADCTV010000432">
    <property type="protein sequence ID" value="CAA9329121.1"/>
    <property type="molecule type" value="Genomic_DNA"/>
</dbReference>
<proteinExistence type="predicted"/>
<dbReference type="EC" id="3.1.1.29" evidence="2"/>
<feature type="compositionally biased region" description="Low complexity" evidence="1">
    <location>
        <begin position="166"/>
        <end position="193"/>
    </location>
</feature>
<feature type="compositionally biased region" description="Basic residues" evidence="1">
    <location>
        <begin position="29"/>
        <end position="39"/>
    </location>
</feature>
<evidence type="ECO:0000256" key="1">
    <source>
        <dbReference type="SAM" id="MobiDB-lite"/>
    </source>
</evidence>
<name>A0A6J4LF96_9BACT</name>
<feature type="non-terminal residue" evidence="2">
    <location>
        <position position="1"/>
    </location>
</feature>
<keyword evidence="2" id="KW-0378">Hydrolase</keyword>
<protein>
    <submittedName>
        <fullName evidence="2">Peptidyl-tRNA hydrolase</fullName>
        <ecNumber evidence="2">3.1.1.29</ecNumber>
    </submittedName>
</protein>
<feature type="compositionally biased region" description="Basic residues" evidence="1">
    <location>
        <begin position="128"/>
        <end position="138"/>
    </location>
</feature>
<feature type="region of interest" description="Disordered" evidence="1">
    <location>
        <begin position="1"/>
        <end position="209"/>
    </location>
</feature>
<dbReference type="GO" id="GO:0004045">
    <property type="term" value="F:peptidyl-tRNA hydrolase activity"/>
    <property type="evidence" value="ECO:0007669"/>
    <property type="project" value="UniProtKB-EC"/>
</dbReference>
<reference evidence="2" key="1">
    <citation type="submission" date="2020-02" db="EMBL/GenBank/DDBJ databases">
        <authorList>
            <person name="Meier V. D."/>
        </authorList>
    </citation>
    <scope>NUCLEOTIDE SEQUENCE</scope>
    <source>
        <strain evidence="2">AVDCRST_MAG89</strain>
    </source>
</reference>
<sequence>AGAPQGAAGGRCRTGGGGGGRGQGDRGAGKPRPRIRQHPPQRGMVASGRPGPALGRPEVPRGKEPGHRHLPGRAVPGAADQAADLHEPQRLGARSAQADGRAGPVEGPAGAGGRRGAGARPRAVSPLGKRRRPQRAQVHRAGAGHQGLPPPAHWRGGQAPRRRPGRLGALAHAAGRPQAGGRAPPGACRGRGNVDARRRRGRDGPLQPL</sequence>
<accession>A0A6J4LF96</accession>
<dbReference type="AlphaFoldDB" id="A0A6J4LF96"/>
<gene>
    <name evidence="2" type="ORF">AVDCRST_MAG89-2041</name>
</gene>
<feature type="compositionally biased region" description="Gly residues" evidence="1">
    <location>
        <begin position="7"/>
        <end position="22"/>
    </location>
</feature>